<dbReference type="Proteomes" id="UP000557204">
    <property type="component" value="Unassembled WGS sequence"/>
</dbReference>
<proteinExistence type="predicted"/>
<evidence type="ECO:0000313" key="2">
    <source>
        <dbReference type="EMBL" id="NNU27777.1"/>
    </source>
</evidence>
<sequence length="132" mass="15004">MPLRWYSTVVESTDPRALAGWWAEALGWEFAYESDEECVLVPPWARELGRSLTFHQTPPGMVFVRVEHEKSSKNRLHWDFAPHTSDDRDAEIDRLVSLGATRIDVGQPADASWTVLADPDGNEFCVLSSREM</sequence>
<dbReference type="Pfam" id="PF18029">
    <property type="entry name" value="Glyoxalase_6"/>
    <property type="match status" value="1"/>
</dbReference>
<evidence type="ECO:0000313" key="3">
    <source>
        <dbReference type="Proteomes" id="UP000557204"/>
    </source>
</evidence>
<dbReference type="InterPro" id="IPR041581">
    <property type="entry name" value="Glyoxalase_6"/>
</dbReference>
<accession>A0A849K989</accession>
<dbReference type="SUPFAM" id="SSF54593">
    <property type="entry name" value="Glyoxalase/Bleomycin resistance protein/Dihydroxybiphenyl dioxygenase"/>
    <property type="match status" value="1"/>
</dbReference>
<feature type="domain" description="VOC" evidence="1">
    <location>
        <begin position="4"/>
        <end position="129"/>
    </location>
</feature>
<protein>
    <submittedName>
        <fullName evidence="2">VOC family protein</fullName>
    </submittedName>
</protein>
<reference evidence="2 3" key="1">
    <citation type="submission" date="2020-05" db="EMBL/GenBank/DDBJ databases">
        <title>Genome sequence of Isoptericola sp. JC619 isolated from Chilika lagoon, India.</title>
        <authorList>
            <person name="Kumar D."/>
            <person name="Appam K."/>
            <person name="Gandham S."/>
            <person name="Uppada J."/>
            <person name="Sasikala C."/>
            <person name="Venkata Ramana C."/>
        </authorList>
    </citation>
    <scope>NUCLEOTIDE SEQUENCE [LARGE SCALE GENOMIC DNA]</scope>
    <source>
        <strain evidence="2 3">JC619</strain>
    </source>
</reference>
<dbReference type="RefSeq" id="WP_171247277.1">
    <property type="nucleotide sequence ID" value="NZ_JABFAJ010000017.1"/>
</dbReference>
<gene>
    <name evidence="2" type="ORF">HLI28_09520</name>
</gene>
<dbReference type="PANTHER" id="PTHR35908">
    <property type="entry name" value="HYPOTHETICAL FUSION PROTEIN"/>
    <property type="match status" value="1"/>
</dbReference>
<comment type="caution">
    <text evidence="2">The sequence shown here is derived from an EMBL/GenBank/DDBJ whole genome shotgun (WGS) entry which is preliminary data.</text>
</comment>
<name>A0A849K989_9MICO</name>
<dbReference type="EMBL" id="JABFAJ010000017">
    <property type="protein sequence ID" value="NNU27777.1"/>
    <property type="molecule type" value="Genomic_DNA"/>
</dbReference>
<dbReference type="AlphaFoldDB" id="A0A849K989"/>
<dbReference type="PROSITE" id="PS51819">
    <property type="entry name" value="VOC"/>
    <property type="match status" value="1"/>
</dbReference>
<dbReference type="InterPro" id="IPR037523">
    <property type="entry name" value="VOC_core"/>
</dbReference>
<keyword evidence="3" id="KW-1185">Reference proteome</keyword>
<dbReference type="Gene3D" id="3.10.180.10">
    <property type="entry name" value="2,3-Dihydroxybiphenyl 1,2-Dioxygenase, domain 1"/>
    <property type="match status" value="1"/>
</dbReference>
<evidence type="ECO:0000259" key="1">
    <source>
        <dbReference type="PROSITE" id="PS51819"/>
    </source>
</evidence>
<dbReference type="PANTHER" id="PTHR35908:SF1">
    <property type="entry name" value="CONSERVED PROTEIN"/>
    <property type="match status" value="1"/>
</dbReference>
<organism evidence="2 3">
    <name type="scientific">Isoptericola sediminis</name>
    <dbReference type="NCBI Taxonomy" id="2733572"/>
    <lineage>
        <taxon>Bacteria</taxon>
        <taxon>Bacillati</taxon>
        <taxon>Actinomycetota</taxon>
        <taxon>Actinomycetes</taxon>
        <taxon>Micrococcales</taxon>
        <taxon>Promicromonosporaceae</taxon>
        <taxon>Isoptericola</taxon>
    </lineage>
</organism>
<dbReference type="InterPro" id="IPR029068">
    <property type="entry name" value="Glyas_Bleomycin-R_OHBP_Dase"/>
</dbReference>